<comment type="caution">
    <text evidence="2">The sequence shown here is derived from an EMBL/GenBank/DDBJ whole genome shotgun (WGS) entry which is preliminary data.</text>
</comment>
<dbReference type="EMBL" id="SMBZ01000004">
    <property type="protein sequence ID" value="TCV19593.1"/>
    <property type="molecule type" value="Genomic_DNA"/>
</dbReference>
<protein>
    <submittedName>
        <fullName evidence="2">Uncharacterized protein</fullName>
    </submittedName>
</protein>
<evidence type="ECO:0000313" key="3">
    <source>
        <dbReference type="Proteomes" id="UP000295197"/>
    </source>
</evidence>
<dbReference type="Proteomes" id="UP000295197">
    <property type="component" value="Unassembled WGS sequence"/>
</dbReference>
<accession>A0A4V2VUJ0</accession>
<proteinExistence type="predicted"/>
<dbReference type="AlphaFoldDB" id="A0A4V2VUJ0"/>
<organism evidence="2 3">
    <name type="scientific">Sphingobacterium alimentarium</name>
    <dbReference type="NCBI Taxonomy" id="797292"/>
    <lineage>
        <taxon>Bacteria</taxon>
        <taxon>Pseudomonadati</taxon>
        <taxon>Bacteroidota</taxon>
        <taxon>Sphingobacteriia</taxon>
        <taxon>Sphingobacteriales</taxon>
        <taxon>Sphingobacteriaceae</taxon>
        <taxon>Sphingobacterium</taxon>
    </lineage>
</organism>
<dbReference type="OrthoDB" id="1375009at2"/>
<keyword evidence="3" id="KW-1185">Reference proteome</keyword>
<keyword evidence="1" id="KW-0472">Membrane</keyword>
<feature type="transmembrane region" description="Helical" evidence="1">
    <location>
        <begin position="40"/>
        <end position="63"/>
    </location>
</feature>
<sequence>MLVQKKQLRQNKKVAQKKNLKNLNIKTVARTSPVKNVRMVTTATAIVNTALVDVVLLHLLLVYKYQ</sequence>
<gene>
    <name evidence="2" type="ORF">EDC17_1004115</name>
</gene>
<keyword evidence="1" id="KW-1133">Transmembrane helix</keyword>
<keyword evidence="1" id="KW-0812">Transmembrane</keyword>
<reference evidence="2 3" key="1">
    <citation type="submission" date="2019-03" db="EMBL/GenBank/DDBJ databases">
        <title>Genomic Encyclopedia of Type Strains, Phase IV (KMG-IV): sequencing the most valuable type-strain genomes for metagenomic binning, comparative biology and taxonomic classification.</title>
        <authorList>
            <person name="Goeker M."/>
        </authorList>
    </citation>
    <scope>NUCLEOTIDE SEQUENCE [LARGE SCALE GENOMIC DNA]</scope>
    <source>
        <strain evidence="2 3">DSM 22362</strain>
    </source>
</reference>
<name>A0A4V2VUJ0_9SPHI</name>
<evidence type="ECO:0000256" key="1">
    <source>
        <dbReference type="SAM" id="Phobius"/>
    </source>
</evidence>
<evidence type="ECO:0000313" key="2">
    <source>
        <dbReference type="EMBL" id="TCV19593.1"/>
    </source>
</evidence>